<gene>
    <name evidence="3" type="ORF">ESP70_005620</name>
</gene>
<sequence>MLTTLAALSAALLTPSAGATATDLRGESFPDALLALGCVVQLALSTWVLLVAGLSLVRAPAPLLRAITPRLLRRALFAGTAGALALAPVPADRGGAPGRPQHDLTGLQLPDRPIGAATVGRAAPRVSASPVVVRPGDTLWAIAARSLPRHATAAEVARACAQWHAANRDVIGDDPDLIFPTQRLVPPLGKDPT</sequence>
<reference evidence="3" key="1">
    <citation type="submission" date="2019-09" db="EMBL/GenBank/DDBJ databases">
        <authorList>
            <person name="Li J."/>
        </authorList>
    </citation>
    <scope>NUCLEOTIDE SEQUENCE [LARGE SCALE GENOMIC DNA]</scope>
    <source>
        <strain evidence="3">JCM 14732</strain>
    </source>
</reference>
<evidence type="ECO:0000313" key="4">
    <source>
        <dbReference type="Proteomes" id="UP000380867"/>
    </source>
</evidence>
<accession>A0A5M4FJ57</accession>
<protein>
    <submittedName>
        <fullName evidence="3">LysM peptidoglycan-binding domain-containing protein</fullName>
    </submittedName>
</protein>
<dbReference type="InterPro" id="IPR036779">
    <property type="entry name" value="LysM_dom_sf"/>
</dbReference>
<dbReference type="OrthoDB" id="3210682at2"/>
<feature type="signal peptide" evidence="1">
    <location>
        <begin position="1"/>
        <end position="21"/>
    </location>
</feature>
<evidence type="ECO:0000259" key="2">
    <source>
        <dbReference type="PROSITE" id="PS51782"/>
    </source>
</evidence>
<dbReference type="RefSeq" id="WP_149688301.1">
    <property type="nucleotide sequence ID" value="NZ_SDPQ02000001.1"/>
</dbReference>
<keyword evidence="4" id="KW-1185">Reference proteome</keyword>
<proteinExistence type="predicted"/>
<evidence type="ECO:0000313" key="3">
    <source>
        <dbReference type="EMBL" id="KAA1400204.1"/>
    </source>
</evidence>
<keyword evidence="1" id="KW-0732">Signal</keyword>
<feature type="chain" id="PRO_5024438749" evidence="1">
    <location>
        <begin position="22"/>
        <end position="193"/>
    </location>
</feature>
<dbReference type="PROSITE" id="PS51782">
    <property type="entry name" value="LYSM"/>
    <property type="match status" value="1"/>
</dbReference>
<feature type="domain" description="LysM" evidence="2">
    <location>
        <begin position="129"/>
        <end position="186"/>
    </location>
</feature>
<evidence type="ECO:0000256" key="1">
    <source>
        <dbReference type="SAM" id="SignalP"/>
    </source>
</evidence>
<dbReference type="AlphaFoldDB" id="A0A5M4FJ57"/>
<comment type="caution">
    <text evidence="3">The sequence shown here is derived from an EMBL/GenBank/DDBJ whole genome shotgun (WGS) entry which is preliminary data.</text>
</comment>
<name>A0A5M4FJ57_9ACTN</name>
<dbReference type="CDD" id="cd00118">
    <property type="entry name" value="LysM"/>
    <property type="match status" value="1"/>
</dbReference>
<dbReference type="Gene3D" id="3.10.350.10">
    <property type="entry name" value="LysM domain"/>
    <property type="match status" value="1"/>
</dbReference>
<organism evidence="3 4">
    <name type="scientific">Aeromicrobium ginsengisoli</name>
    <dbReference type="NCBI Taxonomy" id="363867"/>
    <lineage>
        <taxon>Bacteria</taxon>
        <taxon>Bacillati</taxon>
        <taxon>Actinomycetota</taxon>
        <taxon>Actinomycetes</taxon>
        <taxon>Propionibacteriales</taxon>
        <taxon>Nocardioidaceae</taxon>
        <taxon>Aeromicrobium</taxon>
    </lineage>
</organism>
<dbReference type="InterPro" id="IPR018392">
    <property type="entry name" value="LysM"/>
</dbReference>
<dbReference type="Proteomes" id="UP000380867">
    <property type="component" value="Unassembled WGS sequence"/>
</dbReference>
<dbReference type="EMBL" id="SDPQ02000001">
    <property type="protein sequence ID" value="KAA1400204.1"/>
    <property type="molecule type" value="Genomic_DNA"/>
</dbReference>